<feature type="region of interest" description="Disordered" evidence="1">
    <location>
        <begin position="28"/>
        <end position="48"/>
    </location>
</feature>
<reference evidence="3" key="1">
    <citation type="journal article" date="2016" name="Nat. Commun.">
        <title>The Gonium pectorale genome demonstrates co-option of cell cycle regulation during the evolution of multicellularity.</title>
        <authorList>
            <person name="Hanschen E.R."/>
            <person name="Marriage T.N."/>
            <person name="Ferris P.J."/>
            <person name="Hamaji T."/>
            <person name="Toyoda A."/>
            <person name="Fujiyama A."/>
            <person name="Neme R."/>
            <person name="Noguchi H."/>
            <person name="Minakuchi Y."/>
            <person name="Suzuki M."/>
            <person name="Kawai-Toyooka H."/>
            <person name="Smith D.R."/>
            <person name="Sparks H."/>
            <person name="Anderson J."/>
            <person name="Bakaric R."/>
            <person name="Luria V."/>
            <person name="Karger A."/>
            <person name="Kirschner M.W."/>
            <person name="Durand P.M."/>
            <person name="Michod R.E."/>
            <person name="Nozaki H."/>
            <person name="Olson B.J."/>
        </authorList>
    </citation>
    <scope>NUCLEOTIDE SEQUENCE [LARGE SCALE GENOMIC DNA]</scope>
    <source>
        <strain evidence="3">NIES-2863</strain>
    </source>
</reference>
<dbReference type="EMBL" id="LSYV01000060">
    <property type="protein sequence ID" value="KXZ45064.1"/>
    <property type="molecule type" value="Genomic_DNA"/>
</dbReference>
<evidence type="ECO:0000313" key="3">
    <source>
        <dbReference type="Proteomes" id="UP000075714"/>
    </source>
</evidence>
<organism evidence="2 3">
    <name type="scientific">Gonium pectorale</name>
    <name type="common">Green alga</name>
    <dbReference type="NCBI Taxonomy" id="33097"/>
    <lineage>
        <taxon>Eukaryota</taxon>
        <taxon>Viridiplantae</taxon>
        <taxon>Chlorophyta</taxon>
        <taxon>core chlorophytes</taxon>
        <taxon>Chlorophyceae</taxon>
        <taxon>CS clade</taxon>
        <taxon>Chlamydomonadales</taxon>
        <taxon>Volvocaceae</taxon>
        <taxon>Gonium</taxon>
    </lineage>
</organism>
<dbReference type="Proteomes" id="UP000075714">
    <property type="component" value="Unassembled WGS sequence"/>
</dbReference>
<evidence type="ECO:0000313" key="2">
    <source>
        <dbReference type="EMBL" id="KXZ45064.1"/>
    </source>
</evidence>
<proteinExistence type="predicted"/>
<protein>
    <submittedName>
        <fullName evidence="2">Uncharacterized protein</fullName>
    </submittedName>
</protein>
<keyword evidence="3" id="KW-1185">Reference proteome</keyword>
<dbReference type="AlphaFoldDB" id="A0A150G5G7"/>
<sequence length="144" mass="13883">MEGAQPGDLPEAVADCRTASAAAAVTAAAGSGLPESSPEAGAKAGVSAVEDDGVRIRGSLEDLWAYTAEAEGLLRRLGVPYVVLRETSVKGRVAELLGILDGGGVVGGGVGASNGGGRATGVAGGADGPVVSACPWASLLGGRN</sequence>
<accession>A0A150G5G7</accession>
<evidence type="ECO:0000256" key="1">
    <source>
        <dbReference type="SAM" id="MobiDB-lite"/>
    </source>
</evidence>
<name>A0A150G5G7_GONPE</name>
<gene>
    <name evidence="2" type="ORF">GPECTOR_59g673</name>
</gene>
<comment type="caution">
    <text evidence="2">The sequence shown here is derived from an EMBL/GenBank/DDBJ whole genome shotgun (WGS) entry which is preliminary data.</text>
</comment>